<accession>A0A7S2MIV8</accession>
<dbReference type="EMBL" id="HBGU01047741">
    <property type="protein sequence ID" value="CAD9485601.1"/>
    <property type="molecule type" value="Transcribed_RNA"/>
</dbReference>
<reference evidence="1" key="1">
    <citation type="submission" date="2021-01" db="EMBL/GenBank/DDBJ databases">
        <authorList>
            <person name="Corre E."/>
            <person name="Pelletier E."/>
            <person name="Niang G."/>
            <person name="Scheremetjew M."/>
            <person name="Finn R."/>
            <person name="Kale V."/>
            <person name="Holt S."/>
            <person name="Cochrane G."/>
            <person name="Meng A."/>
            <person name="Brown T."/>
            <person name="Cohen L."/>
        </authorList>
    </citation>
    <scope>NUCLEOTIDE SEQUENCE</scope>
    <source>
        <strain evidence="1">UTEX LB 985</strain>
    </source>
</reference>
<name>A0A7S2MIV8_9EUKA</name>
<evidence type="ECO:0000313" key="1">
    <source>
        <dbReference type="EMBL" id="CAD9485601.1"/>
    </source>
</evidence>
<gene>
    <name evidence="1" type="ORF">CBRE1094_LOCUS25979</name>
</gene>
<sequence>MAWTPLIGMLCALHTHQPPLRVSPVSRHSVSTMGLFDDVIGAAKESLREVTVQHVRKRHPKARANTGCQLGSIRTHRFWLTISLKRSRFTSVLSRKPPRRTVLSRPLSESRPSLTAPVARQRSVLMPNWRFCVEHPAS</sequence>
<proteinExistence type="predicted"/>
<organism evidence="1">
    <name type="scientific">Haptolina brevifila</name>
    <dbReference type="NCBI Taxonomy" id="156173"/>
    <lineage>
        <taxon>Eukaryota</taxon>
        <taxon>Haptista</taxon>
        <taxon>Haptophyta</taxon>
        <taxon>Prymnesiophyceae</taxon>
        <taxon>Prymnesiales</taxon>
        <taxon>Prymnesiaceae</taxon>
        <taxon>Haptolina</taxon>
    </lineage>
</organism>
<protein>
    <submittedName>
        <fullName evidence="1">Uncharacterized protein</fullName>
    </submittedName>
</protein>
<dbReference type="AlphaFoldDB" id="A0A7S2MIV8"/>